<feature type="domain" description="Glycosyltransferase 2-like" evidence="2">
    <location>
        <begin position="13"/>
        <end position="162"/>
    </location>
</feature>
<evidence type="ECO:0000313" key="4">
    <source>
        <dbReference type="Proteomes" id="UP000322181"/>
    </source>
</evidence>
<dbReference type="InterPro" id="IPR001173">
    <property type="entry name" value="Glyco_trans_2-like"/>
</dbReference>
<dbReference type="PANTHER" id="PTHR22916">
    <property type="entry name" value="GLYCOSYLTRANSFERASE"/>
    <property type="match status" value="1"/>
</dbReference>
<dbReference type="CDD" id="cd00761">
    <property type="entry name" value="Glyco_tranf_GTA_type"/>
    <property type="match status" value="1"/>
</dbReference>
<dbReference type="Pfam" id="PF00535">
    <property type="entry name" value="Glycos_transf_2"/>
    <property type="match status" value="1"/>
</dbReference>
<reference evidence="3 4" key="1">
    <citation type="submission" date="2019-09" db="EMBL/GenBank/DDBJ databases">
        <title>Draft genome sequence of various Type strains from the CCUG.</title>
        <authorList>
            <person name="Pineiro-Iglesias B."/>
            <person name="Tunovic T."/>
            <person name="Unosson C."/>
            <person name="Inganas E."/>
            <person name="Ohlen M."/>
            <person name="Cardew S."/>
            <person name="Jensie-Markopoulos S."/>
            <person name="Salva-Serra F."/>
            <person name="Jaen-Luchoro D."/>
            <person name="Karlsson R."/>
            <person name="Svensson-Stadler L."/>
            <person name="Chun J."/>
            <person name="Moore E."/>
        </authorList>
    </citation>
    <scope>NUCLEOTIDE SEQUENCE [LARGE SCALE GENOMIC DNA]</scope>
    <source>
        <strain evidence="3 4">CCUG 53682T</strain>
    </source>
</reference>
<dbReference type="PANTHER" id="PTHR22916:SF3">
    <property type="entry name" value="UDP-GLCNAC:BETAGAL BETA-1,3-N-ACETYLGLUCOSAMINYLTRANSFERASE-LIKE PROTEIN 1"/>
    <property type="match status" value="1"/>
</dbReference>
<dbReference type="EMBL" id="VXKB01000007">
    <property type="protein sequence ID" value="KAA8713241.1"/>
    <property type="molecule type" value="Genomic_DNA"/>
</dbReference>
<dbReference type="AlphaFoldDB" id="A0A5M9QYI3"/>
<keyword evidence="1" id="KW-1133">Transmembrane helix</keyword>
<evidence type="ECO:0000259" key="2">
    <source>
        <dbReference type="Pfam" id="PF00535"/>
    </source>
</evidence>
<keyword evidence="3" id="KW-0808">Transferase</keyword>
<name>A0A5M9QYI3_9GAMM</name>
<gene>
    <name evidence="3" type="ORF">F4V73_17205</name>
</gene>
<keyword evidence="1" id="KW-0812">Transmembrane</keyword>
<dbReference type="Gene3D" id="3.90.550.10">
    <property type="entry name" value="Spore Coat Polysaccharide Biosynthesis Protein SpsA, Chain A"/>
    <property type="match status" value="1"/>
</dbReference>
<dbReference type="Proteomes" id="UP000322181">
    <property type="component" value="Unassembled WGS sequence"/>
</dbReference>
<accession>A0A5M9QYI3</accession>
<organism evidence="3 4">
    <name type="scientific">Morganella psychrotolerans</name>
    <dbReference type="NCBI Taxonomy" id="368603"/>
    <lineage>
        <taxon>Bacteria</taxon>
        <taxon>Pseudomonadati</taxon>
        <taxon>Pseudomonadota</taxon>
        <taxon>Gammaproteobacteria</taxon>
        <taxon>Enterobacterales</taxon>
        <taxon>Morganellaceae</taxon>
        <taxon>Morganella</taxon>
    </lineage>
</organism>
<dbReference type="GO" id="GO:0016758">
    <property type="term" value="F:hexosyltransferase activity"/>
    <property type="evidence" value="ECO:0007669"/>
    <property type="project" value="UniProtKB-ARBA"/>
</dbReference>
<keyword evidence="1" id="KW-0472">Membrane</keyword>
<proteinExistence type="predicted"/>
<comment type="caution">
    <text evidence="3">The sequence shown here is derived from an EMBL/GenBank/DDBJ whole genome shotgun (WGS) entry which is preliminary data.</text>
</comment>
<sequence length="323" mass="37788">MNLYLSDKMITYSIIIPCFNAEPYLNSILTFISKTQSERNDVEFIIINDGSIDNTDYILSSKNGFHYINQENKGVSSSRNLGLQSSSGKYILFLDADDSFDDDILHILDKEIIKNNIECDTYLFNYSINHSRTINKSSNIRLYTNIEILHLFLTRKLKLHICSICFKSDFLKRNNILFPEDYCFGEDIYFILLSFLTTKKHILHIDHTLFNYNLDNSVTVQSALTISKIKVLALYDLLQKNTCGAPNKITSEIKYLQQRTFFYLIKLGLQFNFKDKETLDYLFSKKYILKKPRVSLYPVVLFFRVSSGLLYFILNKRLQRSLE</sequence>
<dbReference type="InterPro" id="IPR029044">
    <property type="entry name" value="Nucleotide-diphossugar_trans"/>
</dbReference>
<evidence type="ECO:0000313" key="3">
    <source>
        <dbReference type="EMBL" id="KAA8713241.1"/>
    </source>
</evidence>
<feature type="transmembrane region" description="Helical" evidence="1">
    <location>
        <begin position="294"/>
        <end position="314"/>
    </location>
</feature>
<protein>
    <submittedName>
        <fullName evidence="3">Glycosyltransferase family 2 protein</fullName>
    </submittedName>
</protein>
<evidence type="ECO:0000256" key="1">
    <source>
        <dbReference type="SAM" id="Phobius"/>
    </source>
</evidence>
<dbReference type="SUPFAM" id="SSF53448">
    <property type="entry name" value="Nucleotide-diphospho-sugar transferases"/>
    <property type="match status" value="1"/>
</dbReference>
<dbReference type="RefSeq" id="WP_150385136.1">
    <property type="nucleotide sequence ID" value="NZ_BAAAFS010000006.1"/>
</dbReference>